<dbReference type="SUPFAM" id="SSF47473">
    <property type="entry name" value="EF-hand"/>
    <property type="match status" value="1"/>
</dbReference>
<comment type="caution">
    <text evidence="2">The sequence shown here is derived from an EMBL/GenBank/DDBJ whole genome shotgun (WGS) entry which is preliminary data.</text>
</comment>
<dbReference type="EMBL" id="WLYL01000011">
    <property type="protein sequence ID" value="MTD10836.1"/>
    <property type="molecule type" value="Genomic_DNA"/>
</dbReference>
<dbReference type="RefSeq" id="WP_154772454.1">
    <property type="nucleotide sequence ID" value="NZ_WLYL01000011.1"/>
</dbReference>
<protein>
    <recommendedName>
        <fullName evidence="4">EF-hand domain-containing protein</fullName>
    </recommendedName>
</protein>
<reference evidence="2 3" key="1">
    <citation type="submission" date="2019-11" db="EMBL/GenBank/DDBJ databases">
        <authorList>
            <person name="An D."/>
        </authorList>
    </citation>
    <scope>NUCLEOTIDE SEQUENCE [LARGE SCALE GENOMIC DNA]</scope>
    <source>
        <strain evidence="2 3">YIM 103518</strain>
    </source>
</reference>
<dbReference type="Proteomes" id="UP000473854">
    <property type="component" value="Unassembled WGS sequence"/>
</dbReference>
<keyword evidence="1" id="KW-0732">Signal</keyword>
<name>A0A6L6GEH0_9GAMM</name>
<sequence length="266" mass="30629">MKKLTKIALSLSLICVSVSVFSAEKANKDSTYQQAYALYLLYHPEKNTKSIVQQYEQDYANLFKENKKANIDQFVQYEQSRLEPVLKQRREMSLKQAYVRYGILDKNKDQKLTLKEFQETGVKTFDEFDKNKDGIVNAEDAKLNSANKGTHDGFRIKLPISMPMASSVNEFIQQYGKDKNYVTLGEYLTARDQQFFATDTSGDYVVTEQEYVNEFMQRFDKNIETGKTQMQELAVQQFKVIAKGKVALEASDITKFAKQVNQSISK</sequence>
<evidence type="ECO:0000313" key="3">
    <source>
        <dbReference type="Proteomes" id="UP000473854"/>
    </source>
</evidence>
<proteinExistence type="predicted"/>
<dbReference type="Gene3D" id="1.10.238.10">
    <property type="entry name" value="EF-hand"/>
    <property type="match status" value="1"/>
</dbReference>
<feature type="signal peptide" evidence="1">
    <location>
        <begin position="1"/>
        <end position="22"/>
    </location>
</feature>
<evidence type="ECO:0000256" key="1">
    <source>
        <dbReference type="SAM" id="SignalP"/>
    </source>
</evidence>
<gene>
    <name evidence="2" type="ORF">GIX10_05160</name>
</gene>
<dbReference type="InterPro" id="IPR011992">
    <property type="entry name" value="EF-hand-dom_pair"/>
</dbReference>
<evidence type="ECO:0008006" key="4">
    <source>
        <dbReference type="Google" id="ProtNLM"/>
    </source>
</evidence>
<evidence type="ECO:0000313" key="2">
    <source>
        <dbReference type="EMBL" id="MTD10836.1"/>
    </source>
</evidence>
<accession>A0A6L6GEH0</accession>
<dbReference type="AlphaFoldDB" id="A0A6L6GEH0"/>
<organism evidence="2 3">
    <name type="scientific">Acinetobacter faecalis</name>
    <dbReference type="NCBI Taxonomy" id="2665161"/>
    <lineage>
        <taxon>Bacteria</taxon>
        <taxon>Pseudomonadati</taxon>
        <taxon>Pseudomonadota</taxon>
        <taxon>Gammaproteobacteria</taxon>
        <taxon>Moraxellales</taxon>
        <taxon>Moraxellaceae</taxon>
        <taxon>Acinetobacter</taxon>
    </lineage>
</organism>
<feature type="chain" id="PRO_5027119924" description="EF-hand domain-containing protein" evidence="1">
    <location>
        <begin position="23"/>
        <end position="266"/>
    </location>
</feature>